<dbReference type="Proteomes" id="UP001177021">
    <property type="component" value="Unassembled WGS sequence"/>
</dbReference>
<sequence>MDISLTPTNVHVNTYIPDDIIVFSILSKLSLKSLKRFACVRKSWSGLFNDPTFMTMYSKSFLTKGQSYYDDKSLLLYMIVDGEDRYSLYSLSGERFENRFKLDWRKCFLENQDDQLPVSWFEILGFVSINGTICLRGGSNGVKKIILWNPTTNEFKVIPSSFCEHGNCLSHFSYNHLVGYDRVRDDYKVIQFTECTPCNPKDFSKNFWEIYSLRSNSWRKIDVNMPNTYRYIEQVYMDGVTHECWGKRGRRSFLGSFDFSRESFVRTPLPSYVDDCFDIAWKHLVILNGSIAFILNYKKTSTFDILILGEVGVKKSWTKLFTVGALPACLRYPFIAGNKGKILFGRKDGELVWFDLNTGMIDEIGVKATKYNCMMLFHKECILPIGGIYN</sequence>
<protein>
    <submittedName>
        <fullName evidence="1">Uncharacterized protein</fullName>
    </submittedName>
</protein>
<comment type="caution">
    <text evidence="1">The sequence shown here is derived from an EMBL/GenBank/DDBJ whole genome shotgun (WGS) entry which is preliminary data.</text>
</comment>
<proteinExistence type="predicted"/>
<dbReference type="EMBL" id="CASHSV030000002">
    <property type="protein sequence ID" value="CAJ2633634.1"/>
    <property type="molecule type" value="Genomic_DNA"/>
</dbReference>
<gene>
    <name evidence="1" type="ORF">MILVUS5_LOCUS4696</name>
</gene>
<organism evidence="1 2">
    <name type="scientific">Trifolium pratense</name>
    <name type="common">Red clover</name>
    <dbReference type="NCBI Taxonomy" id="57577"/>
    <lineage>
        <taxon>Eukaryota</taxon>
        <taxon>Viridiplantae</taxon>
        <taxon>Streptophyta</taxon>
        <taxon>Embryophyta</taxon>
        <taxon>Tracheophyta</taxon>
        <taxon>Spermatophyta</taxon>
        <taxon>Magnoliopsida</taxon>
        <taxon>eudicotyledons</taxon>
        <taxon>Gunneridae</taxon>
        <taxon>Pentapetalae</taxon>
        <taxon>rosids</taxon>
        <taxon>fabids</taxon>
        <taxon>Fabales</taxon>
        <taxon>Fabaceae</taxon>
        <taxon>Papilionoideae</taxon>
        <taxon>50 kb inversion clade</taxon>
        <taxon>NPAAA clade</taxon>
        <taxon>Hologalegina</taxon>
        <taxon>IRL clade</taxon>
        <taxon>Trifolieae</taxon>
        <taxon>Trifolium</taxon>
    </lineage>
</organism>
<name>A0ACB0IN30_TRIPR</name>
<evidence type="ECO:0000313" key="1">
    <source>
        <dbReference type="EMBL" id="CAJ2633634.1"/>
    </source>
</evidence>
<reference evidence="1" key="1">
    <citation type="submission" date="2023-10" db="EMBL/GenBank/DDBJ databases">
        <authorList>
            <person name="Rodriguez Cubillos JULIANA M."/>
            <person name="De Vega J."/>
        </authorList>
    </citation>
    <scope>NUCLEOTIDE SEQUENCE</scope>
</reference>
<keyword evidence="2" id="KW-1185">Reference proteome</keyword>
<evidence type="ECO:0000313" key="2">
    <source>
        <dbReference type="Proteomes" id="UP001177021"/>
    </source>
</evidence>
<accession>A0ACB0IN30</accession>